<feature type="signal peptide" evidence="4">
    <location>
        <begin position="1"/>
        <end position="20"/>
    </location>
</feature>
<organism evidence="6 7">
    <name type="scientific">Orchesella cincta</name>
    <name type="common">Springtail</name>
    <name type="synonym">Podura cincta</name>
    <dbReference type="NCBI Taxonomy" id="48709"/>
    <lineage>
        <taxon>Eukaryota</taxon>
        <taxon>Metazoa</taxon>
        <taxon>Ecdysozoa</taxon>
        <taxon>Arthropoda</taxon>
        <taxon>Hexapoda</taxon>
        <taxon>Collembola</taxon>
        <taxon>Entomobryomorpha</taxon>
        <taxon>Entomobryoidea</taxon>
        <taxon>Orchesellidae</taxon>
        <taxon>Orchesellinae</taxon>
        <taxon>Orchesella</taxon>
    </lineage>
</organism>
<reference evidence="6 7" key="1">
    <citation type="journal article" date="2016" name="Genome Biol. Evol.">
        <title>Gene Family Evolution Reflects Adaptation to Soil Environmental Stressors in the Genome of the Collembolan Orchesella cincta.</title>
        <authorList>
            <person name="Faddeeva-Vakhrusheva A."/>
            <person name="Derks M.F."/>
            <person name="Anvar S.Y."/>
            <person name="Agamennone V."/>
            <person name="Suring W."/>
            <person name="Smit S."/>
            <person name="van Straalen N.M."/>
            <person name="Roelofs D."/>
        </authorList>
    </citation>
    <scope>NUCLEOTIDE SEQUENCE [LARGE SCALE GENOMIC DNA]</scope>
    <source>
        <tissue evidence="6">Mixed pool</tissue>
    </source>
</reference>
<evidence type="ECO:0000256" key="2">
    <source>
        <dbReference type="ARBA" id="ARBA00040140"/>
    </source>
</evidence>
<dbReference type="PANTHER" id="PTHR21366:SF14">
    <property type="entry name" value="GLYOXALASE DOMAIN-CONTAINING PROTEIN 5"/>
    <property type="match status" value="1"/>
</dbReference>
<proteinExistence type="inferred from homology"/>
<keyword evidence="4" id="KW-0732">Signal</keyword>
<name>A0A1D2N5Z9_ORCCI</name>
<dbReference type="InterPro" id="IPR050383">
    <property type="entry name" value="GlyoxalaseI/FosfomycinResist"/>
</dbReference>
<dbReference type="PROSITE" id="PS51819">
    <property type="entry name" value="VOC"/>
    <property type="match status" value="1"/>
</dbReference>
<gene>
    <name evidence="6" type="ORF">Ocin01_06188</name>
</gene>
<dbReference type="EMBL" id="LJIJ01000204">
    <property type="protein sequence ID" value="ODN00495.1"/>
    <property type="molecule type" value="Genomic_DNA"/>
</dbReference>
<dbReference type="OrthoDB" id="5371818at2759"/>
<feature type="domain" description="VOC" evidence="5">
    <location>
        <begin position="242"/>
        <end position="362"/>
    </location>
</feature>
<sequence>MIIKLQLLMFFLQFSTMTSSISGKSAAPETPAEEDNEWEKEDPNLLNIPELLYREVDKLPFPVENRAHDEEILEIASITREMILQDQKNFLESLRKRESLLAKEELSVDVISHLVQVYDDMCKKCLESIAILNTNELWNDELKNKYFSERSSEQILRWKQVLNSFLEGYNKIRHFISEEAVLNDEANTEAIEYEKQQLKQLPAILEEMEECLDAVKILVVRTSSVNNGTIVEGMASLCKVSRLDHLVLTVVNLEKAISFYTGALGMSVIQFGEGRKALQFGNQKINLHLAGREFKPHAKKPTPGSADLCFISEEPLVDWISKFKQLKISIEEGPVKRTGAVGSINSVYVRDPDQNLIEISNYEK</sequence>
<comment type="similarity">
    <text evidence="1">Belongs to the glyoxalase I family.</text>
</comment>
<dbReference type="STRING" id="48709.A0A1D2N5Z9"/>
<dbReference type="InterPro" id="IPR029068">
    <property type="entry name" value="Glyas_Bleomycin-R_OHBP_Dase"/>
</dbReference>
<dbReference type="InterPro" id="IPR004360">
    <property type="entry name" value="Glyas_Fos-R_dOase_dom"/>
</dbReference>
<feature type="region of interest" description="Disordered" evidence="3">
    <location>
        <begin position="21"/>
        <end position="40"/>
    </location>
</feature>
<dbReference type="Proteomes" id="UP000094527">
    <property type="component" value="Unassembled WGS sequence"/>
</dbReference>
<dbReference type="Gene3D" id="3.10.180.10">
    <property type="entry name" value="2,3-Dihydroxybiphenyl 1,2-Dioxygenase, domain 1"/>
    <property type="match status" value="1"/>
</dbReference>
<dbReference type="SUPFAM" id="SSF54593">
    <property type="entry name" value="Glyoxalase/Bleomycin resistance protein/Dihydroxybiphenyl dioxygenase"/>
    <property type="match status" value="1"/>
</dbReference>
<dbReference type="CDD" id="cd07253">
    <property type="entry name" value="GLOD5"/>
    <property type="match status" value="1"/>
</dbReference>
<accession>A0A1D2N5Z9</accession>
<protein>
    <recommendedName>
        <fullName evidence="2">Glyoxalase domain-containing protein 5</fullName>
    </recommendedName>
</protein>
<evidence type="ECO:0000256" key="3">
    <source>
        <dbReference type="SAM" id="MobiDB-lite"/>
    </source>
</evidence>
<feature type="compositionally biased region" description="Acidic residues" evidence="3">
    <location>
        <begin position="31"/>
        <end position="40"/>
    </location>
</feature>
<evidence type="ECO:0000313" key="6">
    <source>
        <dbReference type="EMBL" id="ODN00495.1"/>
    </source>
</evidence>
<dbReference type="InterPro" id="IPR037523">
    <property type="entry name" value="VOC_core"/>
</dbReference>
<evidence type="ECO:0000256" key="4">
    <source>
        <dbReference type="SAM" id="SignalP"/>
    </source>
</evidence>
<comment type="caution">
    <text evidence="6">The sequence shown here is derived from an EMBL/GenBank/DDBJ whole genome shotgun (WGS) entry which is preliminary data.</text>
</comment>
<feature type="chain" id="PRO_5008905088" description="Glyoxalase domain-containing protein 5" evidence="4">
    <location>
        <begin position="21"/>
        <end position="364"/>
    </location>
</feature>
<dbReference type="Pfam" id="PF00903">
    <property type="entry name" value="Glyoxalase"/>
    <property type="match status" value="1"/>
</dbReference>
<evidence type="ECO:0000313" key="7">
    <source>
        <dbReference type="Proteomes" id="UP000094527"/>
    </source>
</evidence>
<evidence type="ECO:0000259" key="5">
    <source>
        <dbReference type="PROSITE" id="PS51819"/>
    </source>
</evidence>
<dbReference type="PANTHER" id="PTHR21366">
    <property type="entry name" value="GLYOXALASE FAMILY PROTEIN"/>
    <property type="match status" value="1"/>
</dbReference>
<evidence type="ECO:0000256" key="1">
    <source>
        <dbReference type="ARBA" id="ARBA00010363"/>
    </source>
</evidence>
<dbReference type="AlphaFoldDB" id="A0A1D2N5Z9"/>
<keyword evidence="7" id="KW-1185">Reference proteome</keyword>